<gene>
    <name evidence="9" type="ordered locus">Clole_1141</name>
</gene>
<dbReference type="GO" id="GO:0006817">
    <property type="term" value="P:phosphate ion transport"/>
    <property type="evidence" value="ECO:0007669"/>
    <property type="project" value="UniProtKB-KW"/>
</dbReference>
<keyword evidence="4 7" id="KW-0813">Transport</keyword>
<dbReference type="PANTHER" id="PTHR42930">
    <property type="entry name" value="PHOSPHATE-SPECIFIC TRANSPORT SYSTEM ACCESSORY PROTEIN PHOU"/>
    <property type="match status" value="1"/>
</dbReference>
<dbReference type="KEGG" id="cle:Clole_1141"/>
<comment type="subcellular location">
    <subcellularLocation>
        <location evidence="1 7">Cytoplasm</location>
    </subcellularLocation>
</comment>
<evidence type="ECO:0000256" key="3">
    <source>
        <dbReference type="ARBA" id="ARBA00011738"/>
    </source>
</evidence>
<keyword evidence="10" id="KW-1185">Reference proteome</keyword>
<evidence type="ECO:0000259" key="8">
    <source>
        <dbReference type="Pfam" id="PF01895"/>
    </source>
</evidence>
<dbReference type="GO" id="GO:0030643">
    <property type="term" value="P:intracellular phosphate ion homeostasis"/>
    <property type="evidence" value="ECO:0007669"/>
    <property type="project" value="InterPro"/>
</dbReference>
<name>F2JSN6_CELLD</name>
<feature type="domain" description="PhoU" evidence="8">
    <location>
        <begin position="18"/>
        <end position="105"/>
    </location>
</feature>
<protein>
    <recommendedName>
        <fullName evidence="7">Phosphate-specific transport system accessory protein PhoU</fullName>
    </recommendedName>
</protein>
<proteinExistence type="inferred from homology"/>
<dbReference type="EMBL" id="CP002582">
    <property type="protein sequence ID" value="ADZ82870.1"/>
    <property type="molecule type" value="Genomic_DNA"/>
</dbReference>
<comment type="subunit">
    <text evidence="3 7">Homodimer.</text>
</comment>
<dbReference type="PIRSF" id="PIRSF003107">
    <property type="entry name" value="PhoU"/>
    <property type="match status" value="1"/>
</dbReference>
<evidence type="ECO:0000313" key="10">
    <source>
        <dbReference type="Proteomes" id="UP000008467"/>
    </source>
</evidence>
<dbReference type="Pfam" id="PF01895">
    <property type="entry name" value="PhoU"/>
    <property type="match status" value="2"/>
</dbReference>
<dbReference type="STRING" id="642492.Clole_1141"/>
<evidence type="ECO:0000256" key="6">
    <source>
        <dbReference type="ARBA" id="ARBA00022592"/>
    </source>
</evidence>
<reference evidence="9 10" key="1">
    <citation type="journal article" date="2011" name="J. Bacteriol.">
        <title>Complete genome sequence of the cellulose-degrading bacterium Cellulosilyticum lentocellum.</title>
        <authorList>
            <consortium name="US DOE Joint Genome Institute"/>
            <person name="Miller D.A."/>
            <person name="Suen G."/>
            <person name="Bruce D."/>
            <person name="Copeland A."/>
            <person name="Cheng J.F."/>
            <person name="Detter C."/>
            <person name="Goodwin L.A."/>
            <person name="Han C.S."/>
            <person name="Hauser L.J."/>
            <person name="Land M.L."/>
            <person name="Lapidus A."/>
            <person name="Lucas S."/>
            <person name="Meincke L."/>
            <person name="Pitluck S."/>
            <person name="Tapia R."/>
            <person name="Teshima H."/>
            <person name="Woyke T."/>
            <person name="Fox B.G."/>
            <person name="Angert E.R."/>
            <person name="Currie C.R."/>
        </authorList>
    </citation>
    <scope>NUCLEOTIDE SEQUENCE [LARGE SCALE GENOMIC DNA]</scope>
    <source>
        <strain evidence="10">ATCC 49066 / DSM 5427 / NCIMB 11756 / RHM5</strain>
    </source>
</reference>
<dbReference type="GO" id="GO:0005737">
    <property type="term" value="C:cytoplasm"/>
    <property type="evidence" value="ECO:0007669"/>
    <property type="project" value="UniProtKB-SubCell"/>
</dbReference>
<evidence type="ECO:0000256" key="5">
    <source>
        <dbReference type="ARBA" id="ARBA00022490"/>
    </source>
</evidence>
<dbReference type="PANTHER" id="PTHR42930:SF3">
    <property type="entry name" value="PHOSPHATE-SPECIFIC TRANSPORT SYSTEM ACCESSORY PROTEIN PHOU"/>
    <property type="match status" value="1"/>
</dbReference>
<dbReference type="GO" id="GO:0045936">
    <property type="term" value="P:negative regulation of phosphate metabolic process"/>
    <property type="evidence" value="ECO:0007669"/>
    <property type="project" value="InterPro"/>
</dbReference>
<accession>F2JSN6</accession>
<dbReference type="Proteomes" id="UP000008467">
    <property type="component" value="Chromosome"/>
</dbReference>
<dbReference type="InterPro" id="IPR038078">
    <property type="entry name" value="PhoU-like_sf"/>
</dbReference>
<dbReference type="AlphaFoldDB" id="F2JSN6"/>
<dbReference type="InterPro" id="IPR028366">
    <property type="entry name" value="PhoU"/>
</dbReference>
<organism evidence="9 10">
    <name type="scientific">Cellulosilyticum lentocellum (strain ATCC 49066 / DSM 5427 / NCIMB 11756 / RHM5)</name>
    <name type="common">Clostridium lentocellum</name>
    <dbReference type="NCBI Taxonomy" id="642492"/>
    <lineage>
        <taxon>Bacteria</taxon>
        <taxon>Bacillati</taxon>
        <taxon>Bacillota</taxon>
        <taxon>Clostridia</taxon>
        <taxon>Lachnospirales</taxon>
        <taxon>Cellulosilyticaceae</taxon>
        <taxon>Cellulosilyticum</taxon>
    </lineage>
</organism>
<dbReference type="SUPFAM" id="SSF109755">
    <property type="entry name" value="PhoU-like"/>
    <property type="match status" value="1"/>
</dbReference>
<dbReference type="eggNOG" id="COG0704">
    <property type="taxonomic scope" value="Bacteria"/>
</dbReference>
<evidence type="ECO:0000256" key="2">
    <source>
        <dbReference type="ARBA" id="ARBA00008107"/>
    </source>
</evidence>
<feature type="domain" description="PhoU" evidence="8">
    <location>
        <begin position="124"/>
        <end position="209"/>
    </location>
</feature>
<comment type="similarity">
    <text evidence="2 7">Belongs to the PhoU family.</text>
</comment>
<dbReference type="InterPro" id="IPR026022">
    <property type="entry name" value="PhoU_dom"/>
</dbReference>
<comment type="function">
    <text evidence="7">Plays a role in the regulation of phosphate uptake.</text>
</comment>
<dbReference type="Gene3D" id="1.20.58.220">
    <property type="entry name" value="Phosphate transport system protein phou homolog 2, domain 2"/>
    <property type="match status" value="1"/>
</dbReference>
<dbReference type="RefSeq" id="WP_013656169.1">
    <property type="nucleotide sequence ID" value="NC_015275.1"/>
</dbReference>
<dbReference type="HOGENOM" id="CLU_078518_3_0_9"/>
<sequence>MPSRIVYEEQLQGLNKRIIEMGHAAEEMISDTLNSLIHGDHTLAQKVIDSDDKVDLIQLEIEKECAILIAHQQPIARDLRFILSVVKIVTDIERIADQCCDICKYSIKLKEDKWSEEVNYQRHIEKMAVAAKEMLTGALNTFATKNIEDIKDICKADDKIDEAFWKVWKEIRDEMVADKEFIRSGLHYIMIIKYLERIADHITNIAEWIYYSLTGEYVIHASINEIEK</sequence>
<evidence type="ECO:0000313" key="9">
    <source>
        <dbReference type="EMBL" id="ADZ82870.1"/>
    </source>
</evidence>
<dbReference type="NCBIfam" id="TIGR02135">
    <property type="entry name" value="phoU_full"/>
    <property type="match status" value="1"/>
</dbReference>
<evidence type="ECO:0000256" key="4">
    <source>
        <dbReference type="ARBA" id="ARBA00022448"/>
    </source>
</evidence>
<evidence type="ECO:0000256" key="1">
    <source>
        <dbReference type="ARBA" id="ARBA00004496"/>
    </source>
</evidence>
<evidence type="ECO:0000256" key="7">
    <source>
        <dbReference type="PIRNR" id="PIRNR003107"/>
    </source>
</evidence>
<dbReference type="FunFam" id="1.20.58.220:FF:000004">
    <property type="entry name" value="Phosphate-specific transport system accessory protein PhoU"/>
    <property type="match status" value="1"/>
</dbReference>
<keyword evidence="6 7" id="KW-0592">Phosphate transport</keyword>
<keyword evidence="5 7" id="KW-0963">Cytoplasm</keyword>